<keyword evidence="1" id="KW-0812">Transmembrane</keyword>
<dbReference type="Proteomes" id="UP000095281">
    <property type="component" value="Unplaced"/>
</dbReference>
<feature type="transmembrane region" description="Helical" evidence="1">
    <location>
        <begin position="6"/>
        <end position="24"/>
    </location>
</feature>
<evidence type="ECO:0000313" key="3">
    <source>
        <dbReference type="WBParaSite" id="MhA1_Contig438.frz3.gene10"/>
    </source>
</evidence>
<proteinExistence type="predicted"/>
<name>A0A1I8BQR0_MELHA</name>
<accession>A0A1I8BQR0</accession>
<reference evidence="3" key="1">
    <citation type="submission" date="2016-11" db="UniProtKB">
        <authorList>
            <consortium name="WormBaseParasite"/>
        </authorList>
    </citation>
    <scope>IDENTIFICATION</scope>
</reference>
<organism evidence="2 3">
    <name type="scientific">Meloidogyne hapla</name>
    <name type="common">Root-knot nematode worm</name>
    <dbReference type="NCBI Taxonomy" id="6305"/>
    <lineage>
        <taxon>Eukaryota</taxon>
        <taxon>Metazoa</taxon>
        <taxon>Ecdysozoa</taxon>
        <taxon>Nematoda</taxon>
        <taxon>Chromadorea</taxon>
        <taxon>Rhabditida</taxon>
        <taxon>Tylenchina</taxon>
        <taxon>Tylenchomorpha</taxon>
        <taxon>Tylenchoidea</taxon>
        <taxon>Meloidogynidae</taxon>
        <taxon>Meloidogyninae</taxon>
        <taxon>Meloidogyne</taxon>
    </lineage>
</organism>
<dbReference type="WBParaSite" id="MhA1_Contig438.frz3.gene10">
    <property type="protein sequence ID" value="MhA1_Contig438.frz3.gene10"/>
    <property type="gene ID" value="MhA1_Contig438.frz3.gene10"/>
</dbReference>
<keyword evidence="2" id="KW-1185">Reference proteome</keyword>
<dbReference type="AlphaFoldDB" id="A0A1I8BQR0"/>
<keyword evidence="1" id="KW-1133">Transmembrane helix</keyword>
<sequence>MQFYFIFFLIILLLSKYLRIYGMFTPKNRSRLIKTSSAIVSTLSKSPQQIKSLVVDLNRGCRSGGAMVVKEADEVWNRSGNL</sequence>
<evidence type="ECO:0000313" key="2">
    <source>
        <dbReference type="Proteomes" id="UP000095281"/>
    </source>
</evidence>
<keyword evidence="1" id="KW-0472">Membrane</keyword>
<evidence type="ECO:0000256" key="1">
    <source>
        <dbReference type="SAM" id="Phobius"/>
    </source>
</evidence>
<protein>
    <submittedName>
        <fullName evidence="3">Secreted protein</fullName>
    </submittedName>
</protein>